<dbReference type="CTD" id="68919025"/>
<evidence type="ECO:0000256" key="1">
    <source>
        <dbReference type="SAM" id="MobiDB-lite"/>
    </source>
</evidence>
<protein>
    <submittedName>
        <fullName evidence="2">Protein CBG27575</fullName>
    </submittedName>
</protein>
<proteinExistence type="predicted"/>
<name>B6IFR9_CAEBR</name>
<dbReference type="EMBL" id="HE601277">
    <property type="protein sequence ID" value="CAR98749.1"/>
    <property type="molecule type" value="Genomic_DNA"/>
</dbReference>
<reference evidence="2 3" key="1">
    <citation type="journal article" date="2003" name="PLoS Biol.">
        <title>The genome sequence of Caenorhabditis briggsae: a platform for comparative genomics.</title>
        <authorList>
            <person name="Stein L.D."/>
            <person name="Bao Z."/>
            <person name="Blasiar D."/>
            <person name="Blumenthal T."/>
            <person name="Brent M.R."/>
            <person name="Chen N."/>
            <person name="Chinwalla A."/>
            <person name="Clarke L."/>
            <person name="Clee C."/>
            <person name="Coghlan A."/>
            <person name="Coulson A."/>
            <person name="D'Eustachio P."/>
            <person name="Fitch D.H."/>
            <person name="Fulton L.A."/>
            <person name="Fulton R.E."/>
            <person name="Griffiths-Jones S."/>
            <person name="Harris T.W."/>
            <person name="Hillier L.W."/>
            <person name="Kamath R."/>
            <person name="Kuwabara P.E."/>
            <person name="Mardis E.R."/>
            <person name="Marra M.A."/>
            <person name="Miner T.L."/>
            <person name="Minx P."/>
            <person name="Mullikin J.C."/>
            <person name="Plumb R.W."/>
            <person name="Rogers J."/>
            <person name="Schein J.E."/>
            <person name="Sohrmann M."/>
            <person name="Spieth J."/>
            <person name="Stajich J.E."/>
            <person name="Wei C."/>
            <person name="Willey D."/>
            <person name="Wilson R.K."/>
            <person name="Durbin R."/>
            <person name="Waterston R.H."/>
        </authorList>
    </citation>
    <scope>NUCLEOTIDE SEQUENCE [LARGE SCALE GENOMIC DNA]</scope>
    <source>
        <strain evidence="2 3">AF16</strain>
    </source>
</reference>
<dbReference type="RefSeq" id="XP_045098319.1">
    <property type="nucleotide sequence ID" value="XM_045239273.1"/>
</dbReference>
<organism evidence="2 3">
    <name type="scientific">Caenorhabditis briggsae</name>
    <dbReference type="NCBI Taxonomy" id="6238"/>
    <lineage>
        <taxon>Eukaryota</taxon>
        <taxon>Metazoa</taxon>
        <taxon>Ecdysozoa</taxon>
        <taxon>Nematoda</taxon>
        <taxon>Chromadorea</taxon>
        <taxon>Rhabditida</taxon>
        <taxon>Rhabditina</taxon>
        <taxon>Rhabditomorpha</taxon>
        <taxon>Rhabditoidea</taxon>
        <taxon>Rhabditidae</taxon>
        <taxon>Peloderinae</taxon>
        <taxon>Caenorhabditis</taxon>
    </lineage>
</organism>
<feature type="compositionally biased region" description="Polar residues" evidence="1">
    <location>
        <begin position="11"/>
        <end position="20"/>
    </location>
</feature>
<gene>
    <name evidence="2" type="ORF">CBG27575</name>
    <name evidence="2" type="ORF">CBG_27575</name>
</gene>
<feature type="region of interest" description="Disordered" evidence="1">
    <location>
        <begin position="1"/>
        <end position="20"/>
    </location>
</feature>
<dbReference type="HOGENOM" id="CLU_3299879_0_0_1"/>
<dbReference type="KEGG" id="cbr:CBG_27575"/>
<reference evidence="2 3" key="2">
    <citation type="journal article" date="2011" name="PLoS Genet.">
        <title>Caenorhabditis briggsae recombinant inbred line genotypes reveal inter-strain incompatibility and the evolution of recombination.</title>
        <authorList>
            <person name="Ross J.A."/>
            <person name="Koboldt D.C."/>
            <person name="Staisch J.E."/>
            <person name="Chamberlin H.M."/>
            <person name="Gupta B.P."/>
            <person name="Miller R.D."/>
            <person name="Baird S.E."/>
            <person name="Haag E.S."/>
        </authorList>
    </citation>
    <scope>NUCLEOTIDE SEQUENCE [LARGE SCALE GENOMIC DNA]</scope>
    <source>
        <strain evidence="2 3">AF16</strain>
    </source>
</reference>
<sequence length="40" mass="4643">MFRPTFDTFRPPNSDSSTFRASQSRYVYKANRINSSSVHS</sequence>
<accession>B6IFR9</accession>
<dbReference type="InParanoid" id="B6IFR9"/>
<evidence type="ECO:0000313" key="3">
    <source>
        <dbReference type="Proteomes" id="UP000008549"/>
    </source>
</evidence>
<evidence type="ECO:0000313" key="2">
    <source>
        <dbReference type="EMBL" id="CAR98749.1"/>
    </source>
</evidence>
<dbReference type="STRING" id="6238.B6IFR9"/>
<dbReference type="Proteomes" id="UP000008549">
    <property type="component" value="Unassembled WGS sequence"/>
</dbReference>
<dbReference type="GeneID" id="68919025"/>
<keyword evidence="3" id="KW-1185">Reference proteome</keyword>
<dbReference type="AlphaFoldDB" id="B6IFR9"/>